<protein>
    <recommendedName>
        <fullName evidence="4">Protein kinase domain-containing protein</fullName>
    </recommendedName>
</protein>
<dbReference type="Proteomes" id="UP000193240">
    <property type="component" value="Unassembled WGS sequence"/>
</dbReference>
<proteinExistence type="predicted"/>
<evidence type="ECO:0000313" key="2">
    <source>
        <dbReference type="EMBL" id="OSS52496.1"/>
    </source>
</evidence>
<gene>
    <name evidence="2" type="ORF">B5807_02454</name>
</gene>
<accession>A0A1Y2M8Q8</accession>
<dbReference type="InParanoid" id="A0A1Y2M8Q8"/>
<reference evidence="2 3" key="1">
    <citation type="journal article" date="2017" name="Genome Announc.">
        <title>Genome sequence of the saprophytic ascomycete Epicoccum nigrum ICMP 19927 strain isolated from New Zealand.</title>
        <authorList>
            <person name="Fokin M."/>
            <person name="Fleetwood D."/>
            <person name="Weir B.S."/>
            <person name="Villas-Boas S.G."/>
        </authorList>
    </citation>
    <scope>NUCLEOTIDE SEQUENCE [LARGE SCALE GENOMIC DNA]</scope>
    <source>
        <strain evidence="2 3">ICMP 19927</strain>
    </source>
</reference>
<evidence type="ECO:0008006" key="4">
    <source>
        <dbReference type="Google" id="ProtNLM"/>
    </source>
</evidence>
<name>A0A1Y2M8Q8_EPING</name>
<feature type="region of interest" description="Disordered" evidence="1">
    <location>
        <begin position="151"/>
        <end position="175"/>
    </location>
</feature>
<keyword evidence="3" id="KW-1185">Reference proteome</keyword>
<dbReference type="EMBL" id="KZ107839">
    <property type="protein sequence ID" value="OSS52496.1"/>
    <property type="molecule type" value="Genomic_DNA"/>
</dbReference>
<organism evidence="2 3">
    <name type="scientific">Epicoccum nigrum</name>
    <name type="common">Soil fungus</name>
    <name type="synonym">Epicoccum purpurascens</name>
    <dbReference type="NCBI Taxonomy" id="105696"/>
    <lineage>
        <taxon>Eukaryota</taxon>
        <taxon>Fungi</taxon>
        <taxon>Dikarya</taxon>
        <taxon>Ascomycota</taxon>
        <taxon>Pezizomycotina</taxon>
        <taxon>Dothideomycetes</taxon>
        <taxon>Pleosporomycetidae</taxon>
        <taxon>Pleosporales</taxon>
        <taxon>Pleosporineae</taxon>
        <taxon>Didymellaceae</taxon>
        <taxon>Epicoccum</taxon>
    </lineage>
</organism>
<dbReference type="AlphaFoldDB" id="A0A1Y2M8Q8"/>
<evidence type="ECO:0000313" key="3">
    <source>
        <dbReference type="Proteomes" id="UP000193240"/>
    </source>
</evidence>
<sequence>MTSILFTSALGASIKRQNDIPDCINGDSSTIDMPAEALALLSLPITIQAQGSDSLNLNLILRFSTASQDDSCGFSATRRAPTFTTASIPILPVCFDLADLFGGNATSGFVNQTGNQPAVAGEKGLHWSILNADEYDASANYSSVMYRQHLLNPNTDDQKPGHPARRRATLYPGKGCTEKDPNDENVVSDAVLFEEEQLEEFHRDVYYLVNSGDVFASKYQVVGELGFGLTRHTYTTLKVFTREGMDEEEYKMYDILNKDIKADNILIEIEDQGISKAFVDVEMTSHSTRKL</sequence>
<evidence type="ECO:0000256" key="1">
    <source>
        <dbReference type="SAM" id="MobiDB-lite"/>
    </source>
</evidence>